<name>A0ABM3YZI9_PANGU</name>
<dbReference type="SUPFAM" id="SSF52058">
    <property type="entry name" value="L domain-like"/>
    <property type="match status" value="1"/>
</dbReference>
<evidence type="ECO:0000313" key="6">
    <source>
        <dbReference type="RefSeq" id="XP_060541536.1"/>
    </source>
</evidence>
<dbReference type="SMART" id="SM00369">
    <property type="entry name" value="LRR_TYP"/>
    <property type="match status" value="8"/>
</dbReference>
<dbReference type="InterPro" id="IPR032675">
    <property type="entry name" value="LRR_dom_sf"/>
</dbReference>
<evidence type="ECO:0000313" key="5">
    <source>
        <dbReference type="Proteomes" id="UP001652622"/>
    </source>
</evidence>
<accession>A0ABM3YZI9</accession>
<feature type="signal peptide" evidence="4">
    <location>
        <begin position="1"/>
        <end position="19"/>
    </location>
</feature>
<dbReference type="RefSeq" id="XP_060541536.1">
    <property type="nucleotide sequence ID" value="XM_060685553.1"/>
</dbReference>
<dbReference type="InterPro" id="IPR001611">
    <property type="entry name" value="Leu-rich_rpt"/>
</dbReference>
<evidence type="ECO:0000256" key="1">
    <source>
        <dbReference type="ARBA" id="ARBA00022614"/>
    </source>
</evidence>
<dbReference type="InterPro" id="IPR050328">
    <property type="entry name" value="Dev_Immune_Receptor"/>
</dbReference>
<organism evidence="5 6">
    <name type="scientific">Pantherophis guttatus</name>
    <name type="common">Corn snake</name>
    <name type="synonym">Elaphe guttata</name>
    <dbReference type="NCBI Taxonomy" id="94885"/>
    <lineage>
        <taxon>Eukaryota</taxon>
        <taxon>Metazoa</taxon>
        <taxon>Chordata</taxon>
        <taxon>Craniata</taxon>
        <taxon>Vertebrata</taxon>
        <taxon>Euteleostomi</taxon>
        <taxon>Lepidosauria</taxon>
        <taxon>Squamata</taxon>
        <taxon>Bifurcata</taxon>
        <taxon>Unidentata</taxon>
        <taxon>Episquamata</taxon>
        <taxon>Toxicofera</taxon>
        <taxon>Serpentes</taxon>
        <taxon>Colubroidea</taxon>
        <taxon>Colubridae</taxon>
        <taxon>Colubrinae</taxon>
        <taxon>Pantherophis</taxon>
    </lineage>
</organism>
<keyword evidence="3" id="KW-0677">Repeat</keyword>
<dbReference type="PANTHER" id="PTHR24373:SF352">
    <property type="entry name" value="TSUKUSHI"/>
    <property type="match status" value="1"/>
</dbReference>
<dbReference type="PRINTS" id="PR00019">
    <property type="entry name" value="LEURICHRPT"/>
</dbReference>
<evidence type="ECO:0000256" key="3">
    <source>
        <dbReference type="ARBA" id="ARBA00022737"/>
    </source>
</evidence>
<keyword evidence="2 4" id="KW-0732">Signal</keyword>
<evidence type="ECO:0000256" key="4">
    <source>
        <dbReference type="SAM" id="SignalP"/>
    </source>
</evidence>
<proteinExistence type="predicted"/>
<dbReference type="InterPro" id="IPR003591">
    <property type="entry name" value="Leu-rich_rpt_typical-subtyp"/>
</dbReference>
<dbReference type="GeneID" id="132710101"/>
<feature type="chain" id="PRO_5045074836" evidence="4">
    <location>
        <begin position="20"/>
        <end position="438"/>
    </location>
</feature>
<evidence type="ECO:0000256" key="2">
    <source>
        <dbReference type="ARBA" id="ARBA00022729"/>
    </source>
</evidence>
<dbReference type="SMART" id="SM00364">
    <property type="entry name" value="LRR_BAC"/>
    <property type="match status" value="2"/>
</dbReference>
<keyword evidence="1" id="KW-0433">Leucine-rich repeat</keyword>
<dbReference type="Pfam" id="PF13855">
    <property type="entry name" value="LRR_8"/>
    <property type="match status" value="3"/>
</dbReference>
<sequence length="438" mass="48604">MIVQLLLLLLLRWAREARSRRLSERGQPAGEKHLARPSVGKTSLKFQQGLPKDLTRNLCKYTWSSRLRPQPSPTFPLQSKIMVRCPEMSSLVWFHVLLVLPCFGTSRTCFPRCHCEVETFGLFDSFSLTKVDCSGIGSHLVPVPIPLDTTYLDLSSNHLEAINQSMLTGPGYTTLVGLDLSYNKISKVVPTTFSRLRYLESLDLSHNSLVTIPEDCFSQSPLGEVDLSNNLLLEVPLNVFAFRGQGKPINVDLSNNLISQVSRYSDKPVPNIQSLNFSGNRLTSIPDLQGIPLRYLNLDGNPVSVIQKDAFLGLIGLTHLSLSGIDHLLDISPFGFKDLSALQVLDLSNNPNMKSLNPKVFYSLSSLQELNLSGTRLAATFSKPMLRYLPSIKSVALAKNIRCLKTVREGHYHREAGPSKKEVLRCHGGHGSVAPYVL</sequence>
<dbReference type="Gene3D" id="3.80.10.10">
    <property type="entry name" value="Ribonuclease Inhibitor"/>
    <property type="match status" value="2"/>
</dbReference>
<dbReference type="Proteomes" id="UP001652622">
    <property type="component" value="Unplaced"/>
</dbReference>
<protein>
    <submittedName>
        <fullName evidence="6">Tsukushi-like isoform X1</fullName>
    </submittedName>
</protein>
<dbReference type="PROSITE" id="PS51450">
    <property type="entry name" value="LRR"/>
    <property type="match status" value="2"/>
</dbReference>
<dbReference type="PANTHER" id="PTHR24373">
    <property type="entry name" value="SLIT RELATED LEUCINE-RICH REPEAT NEURONAL PROTEIN"/>
    <property type="match status" value="1"/>
</dbReference>
<reference evidence="6" key="1">
    <citation type="submission" date="2025-08" db="UniProtKB">
        <authorList>
            <consortium name="RefSeq"/>
        </authorList>
    </citation>
    <scope>IDENTIFICATION</scope>
    <source>
        <tissue evidence="6">Blood</tissue>
    </source>
</reference>
<keyword evidence="5" id="KW-1185">Reference proteome</keyword>
<gene>
    <name evidence="6" type="primary">LOC132710101</name>
</gene>